<dbReference type="CDD" id="cd00599">
    <property type="entry name" value="GH25_muramidase"/>
    <property type="match status" value="1"/>
</dbReference>
<dbReference type="PANTHER" id="PTHR34135:SF2">
    <property type="entry name" value="LYSOZYME"/>
    <property type="match status" value="1"/>
</dbReference>
<comment type="similarity">
    <text evidence="1">Belongs to the glycosyl hydrolase 25 family.</text>
</comment>
<dbReference type="OrthoDB" id="3599513at2"/>
<keyword evidence="6" id="KW-1185">Reference proteome</keyword>
<dbReference type="InterPro" id="IPR017853">
    <property type="entry name" value="GH"/>
</dbReference>
<evidence type="ECO:0000256" key="3">
    <source>
        <dbReference type="ARBA" id="ARBA00023295"/>
    </source>
</evidence>
<dbReference type="PROSITE" id="PS51904">
    <property type="entry name" value="GLYCOSYL_HYDROL_F25_2"/>
    <property type="match status" value="1"/>
</dbReference>
<dbReference type="Gene3D" id="3.20.20.80">
    <property type="entry name" value="Glycosidases"/>
    <property type="match status" value="1"/>
</dbReference>
<dbReference type="STRING" id="1193682.BJP25_06675"/>
<dbReference type="Proteomes" id="UP000186040">
    <property type="component" value="Unassembled WGS sequence"/>
</dbReference>
<evidence type="ECO:0000256" key="4">
    <source>
        <dbReference type="SAM" id="MobiDB-lite"/>
    </source>
</evidence>
<sequence>MMFGIDIYGRYQSVSDWSAVRGAGVRFAWIKASDGGGPAVVRADAFVGGAKSVGIAVGLYHFAQKSPTPEAQADVLVGEVRRLGAAGIPPALDLEDNSSTGLRWAPAEARDFGTRFLQRLRAHGYSRVALYSSTSQLALWGPDSWGVPGLVVWAARYGTNNGTNQGLGGYAGRVDVHQYTSVGQIPGIAGSVDLNNALTNPTEEGFLSALSPDEQRILFNRVMGFMRQRWYVTRPADGALVEVPEGTAGATPAHALDTLDGNYLVGLLGIVEADILRALRELNTGQGTVDQLAAALAPALPASTDPEALAAGLRGRLAQPPAQPPVQPPAQPPA</sequence>
<protein>
    <recommendedName>
        <fullName evidence="7">Lysozyme</fullName>
    </recommendedName>
</protein>
<evidence type="ECO:0000256" key="2">
    <source>
        <dbReference type="ARBA" id="ARBA00022801"/>
    </source>
</evidence>
<reference evidence="5 6" key="1">
    <citation type="submission" date="2016-10" db="EMBL/GenBank/DDBJ databases">
        <title>The Draft Genome Sequence of Actinokineospora bangkokensis 44EHWT reveals the biosynthetic pathway of antifungal compounds Thailandins with unusual extender unit butylmalonyl-CoA.</title>
        <authorList>
            <person name="Greule A."/>
            <person name="Intra B."/>
            <person name="Flemming S."/>
            <person name="Rommel M.G."/>
            <person name="Panbangred W."/>
            <person name="Bechthold A."/>
        </authorList>
    </citation>
    <scope>NUCLEOTIDE SEQUENCE [LARGE SCALE GENOMIC DNA]</scope>
    <source>
        <strain evidence="5 6">44EHW</strain>
    </source>
</reference>
<dbReference type="EMBL" id="MKQR01000002">
    <property type="protein sequence ID" value="OLR95425.1"/>
    <property type="molecule type" value="Genomic_DNA"/>
</dbReference>
<dbReference type="GO" id="GO:0003796">
    <property type="term" value="F:lysozyme activity"/>
    <property type="evidence" value="ECO:0007669"/>
    <property type="project" value="InterPro"/>
</dbReference>
<evidence type="ECO:0000313" key="6">
    <source>
        <dbReference type="Proteomes" id="UP000186040"/>
    </source>
</evidence>
<evidence type="ECO:0000256" key="1">
    <source>
        <dbReference type="ARBA" id="ARBA00010646"/>
    </source>
</evidence>
<dbReference type="AlphaFoldDB" id="A0A1Q9LTQ9"/>
<dbReference type="GO" id="GO:0016998">
    <property type="term" value="P:cell wall macromolecule catabolic process"/>
    <property type="evidence" value="ECO:0007669"/>
    <property type="project" value="InterPro"/>
</dbReference>
<dbReference type="SMART" id="SM00641">
    <property type="entry name" value="Glyco_25"/>
    <property type="match status" value="1"/>
</dbReference>
<dbReference type="InterPro" id="IPR002053">
    <property type="entry name" value="Glyco_hydro_25"/>
</dbReference>
<dbReference type="PANTHER" id="PTHR34135">
    <property type="entry name" value="LYSOZYME"/>
    <property type="match status" value="1"/>
</dbReference>
<proteinExistence type="inferred from homology"/>
<dbReference type="Pfam" id="PF01183">
    <property type="entry name" value="Glyco_hydro_25"/>
    <property type="match status" value="1"/>
</dbReference>
<keyword evidence="2" id="KW-0378">Hydrolase</keyword>
<comment type="caution">
    <text evidence="5">The sequence shown here is derived from an EMBL/GenBank/DDBJ whole genome shotgun (WGS) entry which is preliminary data.</text>
</comment>
<dbReference type="RefSeq" id="WP_075972866.1">
    <property type="nucleotide sequence ID" value="NZ_MKQR01000002.1"/>
</dbReference>
<dbReference type="GO" id="GO:0016052">
    <property type="term" value="P:carbohydrate catabolic process"/>
    <property type="evidence" value="ECO:0007669"/>
    <property type="project" value="TreeGrafter"/>
</dbReference>
<keyword evidence="3" id="KW-0326">Glycosidase</keyword>
<organism evidence="5 6">
    <name type="scientific">Actinokineospora bangkokensis</name>
    <dbReference type="NCBI Taxonomy" id="1193682"/>
    <lineage>
        <taxon>Bacteria</taxon>
        <taxon>Bacillati</taxon>
        <taxon>Actinomycetota</taxon>
        <taxon>Actinomycetes</taxon>
        <taxon>Pseudonocardiales</taxon>
        <taxon>Pseudonocardiaceae</taxon>
        <taxon>Actinokineospora</taxon>
    </lineage>
</organism>
<name>A0A1Q9LTQ9_9PSEU</name>
<dbReference type="SUPFAM" id="SSF51445">
    <property type="entry name" value="(Trans)glycosidases"/>
    <property type="match status" value="1"/>
</dbReference>
<accession>A0A1Q9LTQ9</accession>
<dbReference type="InterPro" id="IPR018077">
    <property type="entry name" value="Glyco_hydro_fam25_subgr"/>
</dbReference>
<feature type="region of interest" description="Disordered" evidence="4">
    <location>
        <begin position="313"/>
        <end position="334"/>
    </location>
</feature>
<feature type="compositionally biased region" description="Pro residues" evidence="4">
    <location>
        <begin position="321"/>
        <end position="334"/>
    </location>
</feature>
<gene>
    <name evidence="5" type="ORF">BJP25_06675</name>
</gene>
<evidence type="ECO:0008006" key="7">
    <source>
        <dbReference type="Google" id="ProtNLM"/>
    </source>
</evidence>
<evidence type="ECO:0000313" key="5">
    <source>
        <dbReference type="EMBL" id="OLR95425.1"/>
    </source>
</evidence>
<dbReference type="GO" id="GO:0009253">
    <property type="term" value="P:peptidoglycan catabolic process"/>
    <property type="evidence" value="ECO:0007669"/>
    <property type="project" value="InterPro"/>
</dbReference>